<dbReference type="InterPro" id="IPR004680">
    <property type="entry name" value="Cit_transptr-like_dom"/>
</dbReference>
<evidence type="ECO:0000313" key="8">
    <source>
        <dbReference type="EMBL" id="EIC02043.1"/>
    </source>
</evidence>
<evidence type="ECO:0000256" key="3">
    <source>
        <dbReference type="ARBA" id="ARBA00022692"/>
    </source>
</evidence>
<dbReference type="STRING" id="907348.TresaDRAFT_1379"/>
<organism evidence="8 9">
    <name type="scientific">Treponema saccharophilum DSM 2985</name>
    <dbReference type="NCBI Taxonomy" id="907348"/>
    <lineage>
        <taxon>Bacteria</taxon>
        <taxon>Pseudomonadati</taxon>
        <taxon>Spirochaetota</taxon>
        <taxon>Spirochaetia</taxon>
        <taxon>Spirochaetales</taxon>
        <taxon>Treponemataceae</taxon>
        <taxon>Treponema</taxon>
    </lineage>
</organism>
<dbReference type="PANTHER" id="PTHR43568">
    <property type="entry name" value="P PROTEIN"/>
    <property type="match status" value="1"/>
</dbReference>
<feature type="transmembrane region" description="Helical" evidence="6">
    <location>
        <begin position="303"/>
        <end position="326"/>
    </location>
</feature>
<evidence type="ECO:0000256" key="6">
    <source>
        <dbReference type="SAM" id="Phobius"/>
    </source>
</evidence>
<evidence type="ECO:0000256" key="1">
    <source>
        <dbReference type="ARBA" id="ARBA00004141"/>
    </source>
</evidence>
<feature type="transmembrane region" description="Helical" evidence="6">
    <location>
        <begin position="268"/>
        <end position="291"/>
    </location>
</feature>
<feature type="transmembrane region" description="Helical" evidence="6">
    <location>
        <begin position="225"/>
        <end position="242"/>
    </location>
</feature>
<keyword evidence="2" id="KW-0813">Transport</keyword>
<feature type="transmembrane region" description="Helical" evidence="6">
    <location>
        <begin position="161"/>
        <end position="186"/>
    </location>
</feature>
<dbReference type="Proteomes" id="UP000003571">
    <property type="component" value="Unassembled WGS sequence"/>
</dbReference>
<feature type="transmembrane region" description="Helical" evidence="6">
    <location>
        <begin position="79"/>
        <end position="96"/>
    </location>
</feature>
<accession>H7EJV6</accession>
<evidence type="ECO:0000256" key="4">
    <source>
        <dbReference type="ARBA" id="ARBA00022989"/>
    </source>
</evidence>
<dbReference type="EMBL" id="AGRW01000043">
    <property type="protein sequence ID" value="EIC02043.1"/>
    <property type="molecule type" value="Genomic_DNA"/>
</dbReference>
<dbReference type="GO" id="GO:0055085">
    <property type="term" value="P:transmembrane transport"/>
    <property type="evidence" value="ECO:0007669"/>
    <property type="project" value="InterPro"/>
</dbReference>
<dbReference type="eggNOG" id="COG1055">
    <property type="taxonomic scope" value="Bacteria"/>
</dbReference>
<name>H7EJV6_9SPIR</name>
<keyword evidence="9" id="KW-1185">Reference proteome</keyword>
<dbReference type="Pfam" id="PF03600">
    <property type="entry name" value="CitMHS"/>
    <property type="match status" value="1"/>
</dbReference>
<gene>
    <name evidence="8" type="ORF">TresaDRAFT_1379</name>
</gene>
<reference evidence="8 9" key="1">
    <citation type="submission" date="2011-09" db="EMBL/GenBank/DDBJ databases">
        <title>The draft genome of Treponema saccharophilum DSM 2985.</title>
        <authorList>
            <consortium name="US DOE Joint Genome Institute (JGI-PGF)"/>
            <person name="Lucas S."/>
            <person name="Copeland A."/>
            <person name="Lapidus A."/>
            <person name="Glavina del Rio T."/>
            <person name="Dalin E."/>
            <person name="Tice H."/>
            <person name="Bruce D."/>
            <person name="Goodwin L."/>
            <person name="Pitluck S."/>
            <person name="Peters L."/>
            <person name="Kyrpides N."/>
            <person name="Mavromatis K."/>
            <person name="Ivanova N."/>
            <person name="Markowitz V."/>
            <person name="Cheng J.-F."/>
            <person name="Hugenholtz P."/>
            <person name="Woyke T."/>
            <person name="Wu D."/>
            <person name="Gronow S."/>
            <person name="Wellnitz S."/>
            <person name="Brambilla E."/>
            <person name="Klenk H.-P."/>
            <person name="Eisen J.A."/>
        </authorList>
    </citation>
    <scope>NUCLEOTIDE SEQUENCE [LARGE SCALE GENOMIC DNA]</scope>
    <source>
        <strain evidence="8 9">DSM 2985</strain>
    </source>
</reference>
<keyword evidence="5 6" id="KW-0472">Membrane</keyword>
<dbReference type="PANTHER" id="PTHR43568:SF1">
    <property type="entry name" value="P PROTEIN"/>
    <property type="match status" value="1"/>
</dbReference>
<keyword evidence="4 6" id="KW-1133">Transmembrane helix</keyword>
<dbReference type="InterPro" id="IPR051475">
    <property type="entry name" value="Diverse_Ion_Transporter"/>
</dbReference>
<feature type="transmembrane region" description="Helical" evidence="6">
    <location>
        <begin position="364"/>
        <end position="388"/>
    </location>
</feature>
<comment type="caution">
    <text evidence="8">The sequence shown here is derived from an EMBL/GenBank/DDBJ whole genome shotgun (WGS) entry which is preliminary data.</text>
</comment>
<sequence>MSFEKSLITGFLRKRAVFCASFAAAVASSFIVPPSSAYLSYIDWDTLFILFALMAAVSGLESCGIFGKLARAICSRAKSARSLSLVLVLMTFFFSMLVTNDVALLAFVPFSITLLSGRISAPRLAFVVVLQTVAANTGSMLTPVGNPQNLFIFNKTGMSALSFSALLLPYSALSLALLVSLVIAAIPRDKDSRRICSDACLSDVAPFERLAEFGGTFRVRRRLSLMYALLFALCILSVGRLVPKWASALSVLALCAAFDRAAFRRVDWFLLLTFASFFVFSGNIASIPSLRAFLGESMRGNELLVSLAVSQVVSNVPATLMLYNFAADVEGLLLGVDFGGLGTLVASLASLISFNIFTARNGRALLFISMFTAVNVLFLAALLSARFVA</sequence>
<evidence type="ECO:0000256" key="5">
    <source>
        <dbReference type="ARBA" id="ARBA00023136"/>
    </source>
</evidence>
<feature type="transmembrane region" description="Helical" evidence="6">
    <location>
        <begin position="47"/>
        <end position="67"/>
    </location>
</feature>
<comment type="subcellular location">
    <subcellularLocation>
        <location evidence="1">Membrane</location>
        <topology evidence="1">Multi-pass membrane protein</topology>
    </subcellularLocation>
</comment>
<dbReference type="OrthoDB" id="3177666at2"/>
<evidence type="ECO:0000259" key="7">
    <source>
        <dbReference type="Pfam" id="PF03600"/>
    </source>
</evidence>
<evidence type="ECO:0000313" key="9">
    <source>
        <dbReference type="Proteomes" id="UP000003571"/>
    </source>
</evidence>
<dbReference type="GO" id="GO:0016020">
    <property type="term" value="C:membrane"/>
    <property type="evidence" value="ECO:0007669"/>
    <property type="project" value="UniProtKB-SubCell"/>
</dbReference>
<dbReference type="PATRIC" id="fig|907348.3.peg.1151"/>
<feature type="transmembrane region" description="Helical" evidence="6">
    <location>
        <begin position="338"/>
        <end position="357"/>
    </location>
</feature>
<dbReference type="RefSeq" id="WP_002703676.1">
    <property type="nucleotide sequence ID" value="NZ_AGRW01000043.1"/>
</dbReference>
<dbReference type="AlphaFoldDB" id="H7EJV6"/>
<feature type="domain" description="Citrate transporter-like" evidence="7">
    <location>
        <begin position="18"/>
        <end position="328"/>
    </location>
</feature>
<proteinExistence type="predicted"/>
<evidence type="ECO:0000256" key="2">
    <source>
        <dbReference type="ARBA" id="ARBA00022448"/>
    </source>
</evidence>
<keyword evidence="3 6" id="KW-0812">Transmembrane</keyword>
<protein>
    <submittedName>
        <fullName evidence="8">Transporter, YbiR family</fullName>
    </submittedName>
</protein>